<protein>
    <submittedName>
        <fullName evidence="1">Uncharacterized protein</fullName>
    </submittedName>
</protein>
<proteinExistence type="predicted"/>
<comment type="caution">
    <text evidence="1">The sequence shown here is derived from an EMBL/GenBank/DDBJ whole genome shotgun (WGS) entry which is preliminary data.</text>
</comment>
<organism evidence="1">
    <name type="scientific">marine sediment metagenome</name>
    <dbReference type="NCBI Taxonomy" id="412755"/>
    <lineage>
        <taxon>unclassified sequences</taxon>
        <taxon>metagenomes</taxon>
        <taxon>ecological metagenomes</taxon>
    </lineage>
</organism>
<name>X1NQP6_9ZZZZ</name>
<evidence type="ECO:0000313" key="1">
    <source>
        <dbReference type="EMBL" id="GAI32511.1"/>
    </source>
</evidence>
<sequence length="33" mass="3626">ALANSCQDGGNFYFQGKTDFENNMPEKGDNSLI</sequence>
<reference evidence="1" key="1">
    <citation type="journal article" date="2014" name="Front. Microbiol.">
        <title>High frequency of phylogenetically diverse reductive dehalogenase-homologous genes in deep subseafloor sedimentary metagenomes.</title>
        <authorList>
            <person name="Kawai M."/>
            <person name="Futagami T."/>
            <person name="Toyoda A."/>
            <person name="Takaki Y."/>
            <person name="Nishi S."/>
            <person name="Hori S."/>
            <person name="Arai W."/>
            <person name="Tsubouchi T."/>
            <person name="Morono Y."/>
            <person name="Uchiyama I."/>
            <person name="Ito T."/>
            <person name="Fujiyama A."/>
            <person name="Inagaki F."/>
            <person name="Takami H."/>
        </authorList>
    </citation>
    <scope>NUCLEOTIDE SEQUENCE</scope>
    <source>
        <strain evidence="1">Expedition CK06-06</strain>
    </source>
</reference>
<accession>X1NQP6</accession>
<gene>
    <name evidence="1" type="ORF">S06H3_50622</name>
</gene>
<feature type="non-terminal residue" evidence="1">
    <location>
        <position position="1"/>
    </location>
</feature>
<dbReference type="EMBL" id="BARV01032069">
    <property type="protein sequence ID" value="GAI32511.1"/>
    <property type="molecule type" value="Genomic_DNA"/>
</dbReference>
<dbReference type="AlphaFoldDB" id="X1NQP6"/>